<comment type="caution">
    <text evidence="1">The sequence shown here is derived from an EMBL/GenBank/DDBJ whole genome shotgun (WGS) entry which is preliminary data.</text>
</comment>
<organism evidence="1 2">
    <name type="scientific">Prorocentrum cordatum</name>
    <dbReference type="NCBI Taxonomy" id="2364126"/>
    <lineage>
        <taxon>Eukaryota</taxon>
        <taxon>Sar</taxon>
        <taxon>Alveolata</taxon>
        <taxon>Dinophyceae</taxon>
        <taxon>Prorocentrales</taxon>
        <taxon>Prorocentraceae</taxon>
        <taxon>Prorocentrum</taxon>
    </lineage>
</organism>
<reference evidence="1" key="1">
    <citation type="submission" date="2023-10" db="EMBL/GenBank/DDBJ databases">
        <authorList>
            <person name="Chen Y."/>
            <person name="Shah S."/>
            <person name="Dougan E. K."/>
            <person name="Thang M."/>
            <person name="Chan C."/>
        </authorList>
    </citation>
    <scope>NUCLEOTIDE SEQUENCE [LARGE SCALE GENOMIC DNA]</scope>
</reference>
<accession>A0ABN9WXQ3</accession>
<protein>
    <recommendedName>
        <fullName evidence="3">Reverse transcriptase domain-containing protein</fullName>
    </recommendedName>
</protein>
<dbReference type="Proteomes" id="UP001189429">
    <property type="component" value="Unassembled WGS sequence"/>
</dbReference>
<keyword evidence="2" id="KW-1185">Reference proteome</keyword>
<evidence type="ECO:0008006" key="3">
    <source>
        <dbReference type="Google" id="ProtNLM"/>
    </source>
</evidence>
<gene>
    <name evidence="1" type="ORF">PCOR1329_LOCUS71555</name>
</gene>
<sequence length="503" mass="54669">MQNVYKNKGKPTHCDDHRGILLADTCSKGLTSIIKESIDLACAAHIPRSQYGAVAKRGADYASMVVRLFISFATASKKSIFVLFLDLVKAFDKAIREIVFGFGPMPPEDPAAAFEALGVSRPAAAWIASYLQTHGPVLLGWGVNEKAVEMAQALHAGAWFAVGADGDPVASATGGRQGCKLGATTFNSHYSVALSLLHHVCEEKGISLRLRVPDAAFWADPDPANESAVPTLDATFVDDEAIVLVADTPKQLDVLIEIFDNLHLELKWKPGKSECLLKCRGPGAAAHLHRRRQSDGQLAIRVPRRDDVWLSVVQEYKHLGYFVCVMGNGDTFANTRHRVSSALAAYAPLACKTFGSDLLSVQHRLAFLRSALFAGHTLVPTGRDLKAMSGCYMRGLRRIASVPRFSPENSTTDRQIRDTLQQPSLDCLLARARLAFAARVCRDRPAELLALLHLRAGCDSSRLPWVTQLASDVDVLLNFLAISQWPSLFAGPAVLARQNVAAL</sequence>
<evidence type="ECO:0000313" key="2">
    <source>
        <dbReference type="Proteomes" id="UP001189429"/>
    </source>
</evidence>
<proteinExistence type="predicted"/>
<name>A0ABN9WXQ3_9DINO</name>
<evidence type="ECO:0000313" key="1">
    <source>
        <dbReference type="EMBL" id="CAK0891691.1"/>
    </source>
</evidence>
<dbReference type="EMBL" id="CAUYUJ010019504">
    <property type="protein sequence ID" value="CAK0891691.1"/>
    <property type="molecule type" value="Genomic_DNA"/>
</dbReference>